<feature type="compositionally biased region" description="Basic and acidic residues" evidence="1">
    <location>
        <begin position="35"/>
        <end position="45"/>
    </location>
</feature>
<proteinExistence type="predicted"/>
<name>A0ABQ5IT75_9ASTR</name>
<protein>
    <recommendedName>
        <fullName evidence="4">Reverse transcriptase domain-containing protein</fullName>
    </recommendedName>
</protein>
<evidence type="ECO:0008006" key="4">
    <source>
        <dbReference type="Google" id="ProtNLM"/>
    </source>
</evidence>
<evidence type="ECO:0000256" key="1">
    <source>
        <dbReference type="SAM" id="MobiDB-lite"/>
    </source>
</evidence>
<reference evidence="2" key="1">
    <citation type="journal article" date="2022" name="Int. J. Mol. Sci.">
        <title>Draft Genome of Tanacetum Coccineum: Genomic Comparison of Closely Related Tanacetum-Family Plants.</title>
        <authorList>
            <person name="Yamashiro T."/>
            <person name="Shiraishi A."/>
            <person name="Nakayama K."/>
            <person name="Satake H."/>
        </authorList>
    </citation>
    <scope>NUCLEOTIDE SEQUENCE</scope>
</reference>
<organism evidence="2 3">
    <name type="scientific">Tanacetum coccineum</name>
    <dbReference type="NCBI Taxonomy" id="301880"/>
    <lineage>
        <taxon>Eukaryota</taxon>
        <taxon>Viridiplantae</taxon>
        <taxon>Streptophyta</taxon>
        <taxon>Embryophyta</taxon>
        <taxon>Tracheophyta</taxon>
        <taxon>Spermatophyta</taxon>
        <taxon>Magnoliopsida</taxon>
        <taxon>eudicotyledons</taxon>
        <taxon>Gunneridae</taxon>
        <taxon>Pentapetalae</taxon>
        <taxon>asterids</taxon>
        <taxon>campanulids</taxon>
        <taxon>Asterales</taxon>
        <taxon>Asteraceae</taxon>
        <taxon>Asteroideae</taxon>
        <taxon>Anthemideae</taxon>
        <taxon>Anthemidinae</taxon>
        <taxon>Tanacetum</taxon>
    </lineage>
</organism>
<dbReference type="Proteomes" id="UP001151760">
    <property type="component" value="Unassembled WGS sequence"/>
</dbReference>
<dbReference type="EMBL" id="BQNB010021145">
    <property type="protein sequence ID" value="GJU03364.1"/>
    <property type="molecule type" value="Genomic_DNA"/>
</dbReference>
<feature type="region of interest" description="Disordered" evidence="1">
    <location>
        <begin position="1"/>
        <end position="50"/>
    </location>
</feature>
<accession>A0ABQ5IT75</accession>
<keyword evidence="3" id="KW-1185">Reference proteome</keyword>
<reference evidence="2" key="2">
    <citation type="submission" date="2022-01" db="EMBL/GenBank/DDBJ databases">
        <authorList>
            <person name="Yamashiro T."/>
            <person name="Shiraishi A."/>
            <person name="Satake H."/>
            <person name="Nakayama K."/>
        </authorList>
    </citation>
    <scope>NUCLEOTIDE SEQUENCE</scope>
</reference>
<comment type="caution">
    <text evidence="2">The sequence shown here is derived from an EMBL/GenBank/DDBJ whole genome shotgun (WGS) entry which is preliminary data.</text>
</comment>
<evidence type="ECO:0000313" key="2">
    <source>
        <dbReference type="EMBL" id="GJU03364.1"/>
    </source>
</evidence>
<sequence>MPPRMRTRSAGRPAAESLGGGTGERVVRGGRGRRPREGNDKRVDELNGQGNDQGFLILTNQFKPNLDKSCYPCSWDEVDSNGDVGLVSTNYGVGTLLILGLRTMSSPNHSTSDTEDAFSCMNILNYTSVSSDYLSASSGSISFNSSENSNIIPSVIPPFYNNLCLKDVQAFYAKESPISPPDLITPPVILILSPVLPPSLLFDPRYFFVPEELLPPKKQIHSPSSSSAIMPPKRTSTSEIPAITLATIQQLITDGISSALEAQAATMASASNPNRNAGPTGTPVAKIGNYKDFVSCQPFYFNGTKGAVGLIQWFEWTESVFSHSNCSEENKVTFATGTLTDDALSW</sequence>
<evidence type="ECO:0000313" key="3">
    <source>
        <dbReference type="Proteomes" id="UP001151760"/>
    </source>
</evidence>
<gene>
    <name evidence="2" type="ORF">Tco_1113702</name>
</gene>